<dbReference type="InterPro" id="IPR042099">
    <property type="entry name" value="ANL_N_sf"/>
</dbReference>
<dbReference type="SUPFAM" id="SSF56801">
    <property type="entry name" value="Acetyl-CoA synthetase-like"/>
    <property type="match status" value="1"/>
</dbReference>
<sequence>MTSISTQLPPQEQLNLKNSLDYSQVNSLTEVWSIASDRFQNLTALENPHDDPPVKLSYRDLWQQIQTFATALQSLGLDSGDELPPRVVLFSENSPRWFIADQGIIAAGAADAVRSSQADRDELLYIAQHSQSRGLVLENLATLEKLQSSNDEELRLSQDIAWVVLLSEETPPEETPFRLLNFSQFMALGDAARFKLPQSDRSTLATLIYTSGTTGRPKGAMLTHGNLLHQVNAFRHVFVPQAGDRALSILPSWHVYERTCEYFLLSQGCAQIYTSLRYFKTDLKDHQPQIMIGVPRLWESIYEGVQKNFREQPANKQKLVSFFINVSRRHLQAQNIRDGLILDQTPPSGLERFMARLQALALTPLHGLGHKLVYSKVRAATGGKIKFLISGGGSLAQHIDEFFGIIGIKLLVGYGLTETAPVLTVRRAWANLQGSAGLPLVETEIRIVDPETGRSLPQGERGLVLGRGSQVMRGYFNNPEATQNAIDAEGWFNTGDLGCLLPGGHLRLTGRAKDTIVLSNGENIEPQPIEDACVRSAYIDQIVLVGQDQRQLGALIVPSWESLAQWGTAQGLTVNSEAIPPLDLHQEQVQQLFREELSREVKNRPGYRADDRIGPFRLVQEPFSMENGMMTQTLKIKRPVVQERYRDTINEMFG</sequence>
<accession>A0ABY5AU01</accession>
<dbReference type="InterPro" id="IPR000873">
    <property type="entry name" value="AMP-dep_synth/lig_dom"/>
</dbReference>
<dbReference type="Pfam" id="PF23562">
    <property type="entry name" value="AMP-binding_C_3"/>
    <property type="match status" value="1"/>
</dbReference>
<proteinExistence type="predicted"/>
<reference evidence="2" key="1">
    <citation type="submission" date="2022-06" db="EMBL/GenBank/DDBJ databases">
        <title>Genome sequence of Phormidium yuhuli AB48 isolated from an industrial photobioreactor environment.</title>
        <authorList>
            <person name="Qiu Y."/>
            <person name="Noonan A.J.C."/>
            <person name="Dofher K."/>
            <person name="Koch M."/>
            <person name="Kieft B."/>
            <person name="Lin X."/>
            <person name="Ziels R.M."/>
            <person name="Hallam S.J."/>
        </authorList>
    </citation>
    <scope>NUCLEOTIDE SEQUENCE</scope>
    <source>
        <strain evidence="2">AB48</strain>
    </source>
</reference>
<dbReference type="RefSeq" id="WP_252663749.1">
    <property type="nucleotide sequence ID" value="NZ_CP098611.1"/>
</dbReference>
<feature type="domain" description="AMP-dependent synthetase/ligase" evidence="1">
    <location>
        <begin position="38"/>
        <end position="476"/>
    </location>
</feature>
<evidence type="ECO:0000259" key="1">
    <source>
        <dbReference type="Pfam" id="PF00501"/>
    </source>
</evidence>
<evidence type="ECO:0000313" key="2">
    <source>
        <dbReference type="EMBL" id="USR91719.1"/>
    </source>
</evidence>
<dbReference type="PANTHER" id="PTHR43813">
    <property type="entry name" value="ACYL-ACTIVATING ENZYME 16, CHLOROPLASTIC-RELATED"/>
    <property type="match status" value="1"/>
</dbReference>
<gene>
    <name evidence="2" type="ORF">NEA10_03040</name>
</gene>
<dbReference type="Gene3D" id="3.40.50.12780">
    <property type="entry name" value="N-terminal domain of ligase-like"/>
    <property type="match status" value="2"/>
</dbReference>
<dbReference type="EMBL" id="CP098611">
    <property type="protein sequence ID" value="USR91719.1"/>
    <property type="molecule type" value="Genomic_DNA"/>
</dbReference>
<dbReference type="InterPro" id="IPR052987">
    <property type="entry name" value="Chloroplast_AMP-bd_Enzymes"/>
</dbReference>
<name>A0ABY5AU01_9CYAN</name>
<evidence type="ECO:0000313" key="3">
    <source>
        <dbReference type="Proteomes" id="UP001056708"/>
    </source>
</evidence>
<protein>
    <submittedName>
        <fullName evidence="2">AMP-binding protein</fullName>
    </submittedName>
</protein>
<keyword evidence="3" id="KW-1185">Reference proteome</keyword>
<dbReference type="Pfam" id="PF00501">
    <property type="entry name" value="AMP-binding"/>
    <property type="match status" value="1"/>
</dbReference>
<dbReference type="PANTHER" id="PTHR43813:SF1">
    <property type="entry name" value="ACYL-ACTIVATING ENZYME 16, CHLOROPLASTIC-RELATED"/>
    <property type="match status" value="1"/>
</dbReference>
<dbReference type="InterPro" id="IPR020845">
    <property type="entry name" value="AMP-binding_CS"/>
</dbReference>
<organism evidence="2 3">
    <name type="scientific">Phormidium yuhuli AB48</name>
    <dbReference type="NCBI Taxonomy" id="2940671"/>
    <lineage>
        <taxon>Bacteria</taxon>
        <taxon>Bacillati</taxon>
        <taxon>Cyanobacteriota</taxon>
        <taxon>Cyanophyceae</taxon>
        <taxon>Oscillatoriophycideae</taxon>
        <taxon>Oscillatoriales</taxon>
        <taxon>Oscillatoriaceae</taxon>
        <taxon>Phormidium</taxon>
        <taxon>Phormidium yuhuli</taxon>
    </lineage>
</organism>
<dbReference type="PROSITE" id="PS00455">
    <property type="entry name" value="AMP_BINDING"/>
    <property type="match status" value="1"/>
</dbReference>
<dbReference type="Proteomes" id="UP001056708">
    <property type="component" value="Chromosome"/>
</dbReference>